<organism evidence="2 3">
    <name type="scientific">Pseudomonas veronii</name>
    <dbReference type="NCBI Taxonomy" id="76761"/>
    <lineage>
        <taxon>Bacteria</taxon>
        <taxon>Pseudomonadati</taxon>
        <taxon>Pseudomonadota</taxon>
        <taxon>Gammaproteobacteria</taxon>
        <taxon>Pseudomonadales</taxon>
        <taxon>Pseudomonadaceae</taxon>
        <taxon>Pseudomonas</taxon>
    </lineage>
</organism>
<gene>
    <name evidence="2" type="ORF">E4167_23330</name>
</gene>
<evidence type="ECO:0000313" key="2">
    <source>
        <dbReference type="EMBL" id="QCG67321.1"/>
    </source>
</evidence>
<sequence>MNRIVMVGALSLLCVPILAFGYTQQDANEDARFIWASGCTDFKAGMNAGDFRGWLRVGDAVKTFKGIKGIAINKLYMDGWETARGLDGVVNCQEMATRRTADYVSGVDIRKAE</sequence>
<protein>
    <submittedName>
        <fullName evidence="2">Uncharacterized protein</fullName>
    </submittedName>
</protein>
<name>A0A4P7Y8F2_PSEVE</name>
<proteinExistence type="predicted"/>
<accession>A0A4P7Y8F2</accession>
<dbReference type="RefSeq" id="WP_134939209.1">
    <property type="nucleotide sequence ID" value="NZ_CP039631.3"/>
</dbReference>
<keyword evidence="1" id="KW-0732">Signal</keyword>
<dbReference type="Proteomes" id="UP000298274">
    <property type="component" value="Chromosome"/>
</dbReference>
<dbReference type="EMBL" id="CP039631">
    <property type="protein sequence ID" value="QCG67321.1"/>
    <property type="molecule type" value="Genomic_DNA"/>
</dbReference>
<feature type="signal peptide" evidence="1">
    <location>
        <begin position="1"/>
        <end position="19"/>
    </location>
</feature>
<feature type="chain" id="PRO_5020879964" evidence="1">
    <location>
        <begin position="20"/>
        <end position="113"/>
    </location>
</feature>
<reference evidence="3" key="1">
    <citation type="submission" date="2019-04" db="EMBL/GenBank/DDBJ databases">
        <title>Complete genome sequence of Pseudomonas veronii strain PVy, a versatile degrader capable of using multiple contaminants as sole carbon sources.</title>
        <authorList>
            <person name="Lopez-Echartea E."/>
            <person name="Ridl J."/>
            <person name="Pajer P."/>
            <person name="Strejcek M."/>
            <person name="Suman J."/>
            <person name="Uhlik O."/>
        </authorList>
    </citation>
    <scope>NUCLEOTIDE SEQUENCE [LARGE SCALE GENOMIC DNA]</scope>
    <source>
        <strain evidence="3">Pvy</strain>
    </source>
</reference>
<dbReference type="AlphaFoldDB" id="A0A4P7Y8F2"/>
<evidence type="ECO:0000256" key="1">
    <source>
        <dbReference type="SAM" id="SignalP"/>
    </source>
</evidence>
<evidence type="ECO:0000313" key="3">
    <source>
        <dbReference type="Proteomes" id="UP000298274"/>
    </source>
</evidence>